<keyword evidence="4" id="KW-1185">Reference proteome</keyword>
<evidence type="ECO:0000256" key="2">
    <source>
        <dbReference type="SAM" id="MobiDB-lite"/>
    </source>
</evidence>
<gene>
    <name evidence="3" type="ORF">HannXRQ_Chr13g0423371</name>
</gene>
<dbReference type="AlphaFoldDB" id="A0A251SWY1"/>
<reference evidence="4" key="1">
    <citation type="journal article" date="2017" name="Nature">
        <title>The sunflower genome provides insights into oil metabolism, flowering and Asterid evolution.</title>
        <authorList>
            <person name="Badouin H."/>
            <person name="Gouzy J."/>
            <person name="Grassa C.J."/>
            <person name="Murat F."/>
            <person name="Staton S.E."/>
            <person name="Cottret L."/>
            <person name="Lelandais-Briere C."/>
            <person name="Owens G.L."/>
            <person name="Carrere S."/>
            <person name="Mayjonade B."/>
            <person name="Legrand L."/>
            <person name="Gill N."/>
            <person name="Kane N.C."/>
            <person name="Bowers J.E."/>
            <person name="Hubner S."/>
            <person name="Bellec A."/>
            <person name="Berard A."/>
            <person name="Berges H."/>
            <person name="Blanchet N."/>
            <person name="Boniface M.C."/>
            <person name="Brunel D."/>
            <person name="Catrice O."/>
            <person name="Chaidir N."/>
            <person name="Claudel C."/>
            <person name="Donnadieu C."/>
            <person name="Faraut T."/>
            <person name="Fievet G."/>
            <person name="Helmstetter N."/>
            <person name="King M."/>
            <person name="Knapp S.J."/>
            <person name="Lai Z."/>
            <person name="Le Paslier M.C."/>
            <person name="Lippi Y."/>
            <person name="Lorenzon L."/>
            <person name="Mandel J.R."/>
            <person name="Marage G."/>
            <person name="Marchand G."/>
            <person name="Marquand E."/>
            <person name="Bret-Mestries E."/>
            <person name="Morien E."/>
            <person name="Nambeesan S."/>
            <person name="Nguyen T."/>
            <person name="Pegot-Espagnet P."/>
            <person name="Pouilly N."/>
            <person name="Raftis F."/>
            <person name="Sallet E."/>
            <person name="Schiex T."/>
            <person name="Thomas J."/>
            <person name="Vandecasteele C."/>
            <person name="Vares D."/>
            <person name="Vear F."/>
            <person name="Vautrin S."/>
            <person name="Crespi M."/>
            <person name="Mangin B."/>
            <person name="Burke J.M."/>
            <person name="Salse J."/>
            <person name="Munos S."/>
            <person name="Vincourt P."/>
            <person name="Rieseberg L.H."/>
            <person name="Langlade N.B."/>
        </authorList>
    </citation>
    <scope>NUCLEOTIDE SEQUENCE [LARGE SCALE GENOMIC DNA]</scope>
    <source>
        <strain evidence="4">cv. SF193</strain>
    </source>
</reference>
<dbReference type="InParanoid" id="A0A251SWY1"/>
<feature type="coiled-coil region" evidence="1">
    <location>
        <begin position="152"/>
        <end position="194"/>
    </location>
</feature>
<dbReference type="Proteomes" id="UP000215914">
    <property type="component" value="Chromosome 13"/>
</dbReference>
<feature type="compositionally biased region" description="Basic residues" evidence="2">
    <location>
        <begin position="98"/>
        <end position="107"/>
    </location>
</feature>
<sequence>MQINLVVLHLHLTSIYKPTRDVCLSSSRCSLIIINTFHSNKEKINQLSMSENVVSSVTQIPSIAEGVIQTQSQSVQSTARNEPVQSQSQPNSSVQPTRRLKRDRSSKHVTLSVDETGREILTCNFCQNVIHVGGEMASCEKVTSNACFTIPEEEEEEEEEEAETAVRNVKARLVQEREESRKEALDALDDINEALDDINECLAPTEKLLLGVMKDLVKLVFSGVKSYSKSK</sequence>
<name>A0A251SWY1_HELAN</name>
<evidence type="ECO:0000256" key="1">
    <source>
        <dbReference type="SAM" id="Coils"/>
    </source>
</evidence>
<evidence type="ECO:0000313" key="4">
    <source>
        <dbReference type="Proteomes" id="UP000215914"/>
    </source>
</evidence>
<feature type="compositionally biased region" description="Low complexity" evidence="2">
    <location>
        <begin position="71"/>
        <end position="96"/>
    </location>
</feature>
<organism evidence="3 4">
    <name type="scientific">Helianthus annuus</name>
    <name type="common">Common sunflower</name>
    <dbReference type="NCBI Taxonomy" id="4232"/>
    <lineage>
        <taxon>Eukaryota</taxon>
        <taxon>Viridiplantae</taxon>
        <taxon>Streptophyta</taxon>
        <taxon>Embryophyta</taxon>
        <taxon>Tracheophyta</taxon>
        <taxon>Spermatophyta</taxon>
        <taxon>Magnoliopsida</taxon>
        <taxon>eudicotyledons</taxon>
        <taxon>Gunneridae</taxon>
        <taxon>Pentapetalae</taxon>
        <taxon>asterids</taxon>
        <taxon>campanulids</taxon>
        <taxon>Asterales</taxon>
        <taxon>Asteraceae</taxon>
        <taxon>Asteroideae</taxon>
        <taxon>Heliantheae alliance</taxon>
        <taxon>Heliantheae</taxon>
        <taxon>Helianthus</taxon>
    </lineage>
</organism>
<evidence type="ECO:0000313" key="3">
    <source>
        <dbReference type="EMBL" id="OTG03375.1"/>
    </source>
</evidence>
<keyword evidence="1" id="KW-0175">Coiled coil</keyword>
<dbReference type="EMBL" id="CM007902">
    <property type="protein sequence ID" value="OTG03375.1"/>
    <property type="molecule type" value="Genomic_DNA"/>
</dbReference>
<accession>A0A251SWY1</accession>
<proteinExistence type="predicted"/>
<feature type="region of interest" description="Disordered" evidence="2">
    <location>
        <begin position="71"/>
        <end position="109"/>
    </location>
</feature>
<protein>
    <submittedName>
        <fullName evidence="3">Uncharacterized protein</fullName>
    </submittedName>
</protein>